<reference evidence="9 10" key="1">
    <citation type="submission" date="2017-06" db="EMBL/GenBank/DDBJ databases">
        <title>the draft geome sequence of Illustriluteabacillus marina B3227.</title>
        <authorList>
            <person name="He R.-H."/>
            <person name="Du Z.-J."/>
        </authorList>
    </citation>
    <scope>NUCLEOTIDE SEQUENCE [LARGE SCALE GENOMIC DNA]</scope>
    <source>
        <strain evidence="9 10">B3227</strain>
    </source>
</reference>
<proteinExistence type="inferred from homology"/>
<dbReference type="NCBIfam" id="TIGR01727">
    <property type="entry name" value="oligo_HPY"/>
    <property type="match status" value="1"/>
</dbReference>
<dbReference type="InterPro" id="IPR017871">
    <property type="entry name" value="ABC_transporter-like_CS"/>
</dbReference>
<evidence type="ECO:0000256" key="1">
    <source>
        <dbReference type="ARBA" id="ARBA00004202"/>
    </source>
</evidence>
<dbReference type="GO" id="GO:0016887">
    <property type="term" value="F:ATP hydrolysis activity"/>
    <property type="evidence" value="ECO:0007669"/>
    <property type="project" value="InterPro"/>
</dbReference>
<dbReference type="SMART" id="SM00382">
    <property type="entry name" value="AAA"/>
    <property type="match status" value="1"/>
</dbReference>
<name>A0A2I0QV35_9BACI</name>
<evidence type="ECO:0000259" key="8">
    <source>
        <dbReference type="PROSITE" id="PS50893"/>
    </source>
</evidence>
<keyword evidence="4" id="KW-1003">Cell membrane</keyword>
<dbReference type="InterPro" id="IPR050388">
    <property type="entry name" value="ABC_Ni/Peptide_Import"/>
</dbReference>
<dbReference type="PANTHER" id="PTHR43297">
    <property type="entry name" value="OLIGOPEPTIDE TRANSPORT ATP-BINDING PROTEIN APPD"/>
    <property type="match status" value="1"/>
</dbReference>
<evidence type="ECO:0000256" key="4">
    <source>
        <dbReference type="ARBA" id="ARBA00022475"/>
    </source>
</evidence>
<dbReference type="SUPFAM" id="SSF52540">
    <property type="entry name" value="P-loop containing nucleoside triphosphate hydrolases"/>
    <property type="match status" value="1"/>
</dbReference>
<keyword evidence="3" id="KW-0813">Transport</keyword>
<dbReference type="InterPro" id="IPR027417">
    <property type="entry name" value="P-loop_NTPase"/>
</dbReference>
<comment type="subcellular location">
    <subcellularLocation>
        <location evidence="1">Cell membrane</location>
        <topology evidence="1">Peripheral membrane protein</topology>
    </subcellularLocation>
</comment>
<dbReference type="FunFam" id="3.40.50.300:FF:000016">
    <property type="entry name" value="Oligopeptide ABC transporter ATP-binding component"/>
    <property type="match status" value="1"/>
</dbReference>
<dbReference type="InterPro" id="IPR003439">
    <property type="entry name" value="ABC_transporter-like_ATP-bd"/>
</dbReference>
<dbReference type="Pfam" id="PF00005">
    <property type="entry name" value="ABC_tran"/>
    <property type="match status" value="1"/>
</dbReference>
<dbReference type="AlphaFoldDB" id="A0A2I0QV35"/>
<protein>
    <submittedName>
        <fullName evidence="9">Peptide ABC transporter ATP-binding protein</fullName>
    </submittedName>
</protein>
<evidence type="ECO:0000256" key="7">
    <source>
        <dbReference type="ARBA" id="ARBA00023136"/>
    </source>
</evidence>
<keyword evidence="6 9" id="KW-0067">ATP-binding</keyword>
<dbReference type="Gene3D" id="3.40.50.300">
    <property type="entry name" value="P-loop containing nucleotide triphosphate hydrolases"/>
    <property type="match status" value="1"/>
</dbReference>
<dbReference type="InterPro" id="IPR013563">
    <property type="entry name" value="Oligopep_ABC_C"/>
</dbReference>
<accession>A0A2I0QV35</accession>
<keyword evidence="10" id="KW-1185">Reference proteome</keyword>
<evidence type="ECO:0000313" key="9">
    <source>
        <dbReference type="EMBL" id="PKR77960.1"/>
    </source>
</evidence>
<evidence type="ECO:0000256" key="2">
    <source>
        <dbReference type="ARBA" id="ARBA00005417"/>
    </source>
</evidence>
<dbReference type="PROSITE" id="PS00211">
    <property type="entry name" value="ABC_TRANSPORTER_1"/>
    <property type="match status" value="1"/>
</dbReference>
<sequence length="331" mass="37781">MKPLLDMNHVSIDYKTDKKEFNIVKDLNIKIEEKMKYGIVGESGSGKSLTSLAIMNLLPDVLDISKGSIDFNTEESRDLSKLNKKQMRKVRGNEISMIFQEPMTALDPLYTIEHQLLEVLRIHKNYSKKEMHKMGVDMLNKVGISRPEQIMKDYPHQLSGGMRQRVMIAMALICEPKLLIADEPTTALDVTIQAQILDLMNDLSEKNNTAILMITHDLGVILETCERVAVMYAGQIVEESTVEKIFEQPAHPYTKGLLSSIKSLGERSKELYSIPGNVPTPDNYQELGCRFATRCPYAMDKCFEQEPPMYEVEEDQFSKCWLHDEEVQVDE</sequence>
<organism evidence="9 10">
    <name type="scientific">Halalkalibacillus sediminis</name>
    <dbReference type="NCBI Taxonomy" id="2018042"/>
    <lineage>
        <taxon>Bacteria</taxon>
        <taxon>Bacillati</taxon>
        <taxon>Bacillota</taxon>
        <taxon>Bacilli</taxon>
        <taxon>Bacillales</taxon>
        <taxon>Bacillaceae</taxon>
        <taxon>Halalkalibacillus</taxon>
    </lineage>
</organism>
<feature type="domain" description="ABC transporter" evidence="8">
    <location>
        <begin position="7"/>
        <end position="258"/>
    </location>
</feature>
<keyword evidence="5" id="KW-0547">Nucleotide-binding</keyword>
<dbReference type="InterPro" id="IPR003593">
    <property type="entry name" value="AAA+_ATPase"/>
</dbReference>
<dbReference type="Pfam" id="PF08352">
    <property type="entry name" value="oligo_HPY"/>
    <property type="match status" value="1"/>
</dbReference>
<dbReference type="OrthoDB" id="9802264at2"/>
<dbReference type="Proteomes" id="UP000243524">
    <property type="component" value="Unassembled WGS sequence"/>
</dbReference>
<comment type="caution">
    <text evidence="9">The sequence shown here is derived from an EMBL/GenBank/DDBJ whole genome shotgun (WGS) entry which is preliminary data.</text>
</comment>
<dbReference type="GO" id="GO:0005524">
    <property type="term" value="F:ATP binding"/>
    <property type="evidence" value="ECO:0007669"/>
    <property type="project" value="UniProtKB-KW"/>
</dbReference>
<comment type="similarity">
    <text evidence="2">Belongs to the ABC transporter superfamily.</text>
</comment>
<evidence type="ECO:0000256" key="6">
    <source>
        <dbReference type="ARBA" id="ARBA00022840"/>
    </source>
</evidence>
<dbReference type="RefSeq" id="WP_101331568.1">
    <property type="nucleotide sequence ID" value="NZ_PJNH01000002.1"/>
</dbReference>
<dbReference type="GO" id="GO:0005886">
    <property type="term" value="C:plasma membrane"/>
    <property type="evidence" value="ECO:0007669"/>
    <property type="project" value="UniProtKB-SubCell"/>
</dbReference>
<evidence type="ECO:0000256" key="5">
    <source>
        <dbReference type="ARBA" id="ARBA00022741"/>
    </source>
</evidence>
<dbReference type="EMBL" id="PJNH01000002">
    <property type="protein sequence ID" value="PKR77960.1"/>
    <property type="molecule type" value="Genomic_DNA"/>
</dbReference>
<evidence type="ECO:0000256" key="3">
    <source>
        <dbReference type="ARBA" id="ARBA00022448"/>
    </source>
</evidence>
<dbReference type="GO" id="GO:0015833">
    <property type="term" value="P:peptide transport"/>
    <property type="evidence" value="ECO:0007669"/>
    <property type="project" value="InterPro"/>
</dbReference>
<keyword evidence="7" id="KW-0472">Membrane</keyword>
<dbReference type="PANTHER" id="PTHR43297:SF2">
    <property type="entry name" value="DIPEPTIDE TRANSPORT ATP-BINDING PROTEIN DPPD"/>
    <property type="match status" value="1"/>
</dbReference>
<dbReference type="CDD" id="cd03257">
    <property type="entry name" value="ABC_NikE_OppD_transporters"/>
    <property type="match status" value="1"/>
</dbReference>
<evidence type="ECO:0000313" key="10">
    <source>
        <dbReference type="Proteomes" id="UP000243524"/>
    </source>
</evidence>
<dbReference type="PROSITE" id="PS50893">
    <property type="entry name" value="ABC_TRANSPORTER_2"/>
    <property type="match status" value="1"/>
</dbReference>
<gene>
    <name evidence="9" type="ORF">CEY16_08530</name>
</gene>